<comment type="caution">
    <text evidence="1">The sequence shown here is derived from an EMBL/GenBank/DDBJ whole genome shotgun (WGS) entry which is preliminary data.</text>
</comment>
<proteinExistence type="predicted"/>
<keyword evidence="2" id="KW-1185">Reference proteome</keyword>
<name>A0ABR3Z8T8_9PEZI</name>
<dbReference type="InterPro" id="IPR036188">
    <property type="entry name" value="FAD/NAD-bd_sf"/>
</dbReference>
<reference evidence="1 2" key="1">
    <citation type="journal article" date="2024" name="IMA Fungus">
        <title>IMA Genome - F19 : A genome assembly and annotation guide to empower mycologists, including annotated draft genome sequences of Ceratocystis pirilliformis, Diaporthe australafricana, Fusarium ophioides, Paecilomyces lecythidis, and Sporothrix stenoceras.</title>
        <authorList>
            <person name="Aylward J."/>
            <person name="Wilson A.M."/>
            <person name="Visagie C.M."/>
            <person name="Spraker J."/>
            <person name="Barnes I."/>
            <person name="Buitendag C."/>
            <person name="Ceriani C."/>
            <person name="Del Mar Angel L."/>
            <person name="du Plessis D."/>
            <person name="Fuchs T."/>
            <person name="Gasser K."/>
            <person name="Kramer D."/>
            <person name="Li W."/>
            <person name="Munsamy K."/>
            <person name="Piso A."/>
            <person name="Price J.L."/>
            <person name="Sonnekus B."/>
            <person name="Thomas C."/>
            <person name="van der Nest A."/>
            <person name="van Dijk A."/>
            <person name="van Heerden A."/>
            <person name="van Vuuren N."/>
            <person name="Yilmaz N."/>
            <person name="Duong T.A."/>
            <person name="van der Merwe N.A."/>
            <person name="Wingfield M.J."/>
            <person name="Wingfield B.D."/>
        </authorList>
    </citation>
    <scope>NUCLEOTIDE SEQUENCE [LARGE SCALE GENOMIC DNA]</scope>
    <source>
        <strain evidence="1 2">CMW 12675</strain>
    </source>
</reference>
<dbReference type="Gene3D" id="3.50.50.60">
    <property type="entry name" value="FAD/NAD(P)-binding domain"/>
    <property type="match status" value="1"/>
</dbReference>
<gene>
    <name evidence="1" type="ORF">Cpir12675_002569</name>
</gene>
<protein>
    <submittedName>
        <fullName evidence="1">Uncharacterized protein</fullName>
    </submittedName>
</protein>
<dbReference type="Proteomes" id="UP001583280">
    <property type="component" value="Unassembled WGS sequence"/>
</dbReference>
<sequence length="101" mass="10926">MFNTIIIGGGPAALLAALRLHRSNSISPVLYEIHREPSTLGGASSELGDAIREMIQKTETVKFYPIYKLPAGGLGSRIAASSLGMLLTLCHLMLAKEFQWL</sequence>
<dbReference type="EMBL" id="JAWDJO010000051">
    <property type="protein sequence ID" value="KAL1896988.1"/>
    <property type="molecule type" value="Genomic_DNA"/>
</dbReference>
<evidence type="ECO:0000313" key="1">
    <source>
        <dbReference type="EMBL" id="KAL1896988.1"/>
    </source>
</evidence>
<dbReference type="SUPFAM" id="SSF51905">
    <property type="entry name" value="FAD/NAD(P)-binding domain"/>
    <property type="match status" value="1"/>
</dbReference>
<evidence type="ECO:0000313" key="2">
    <source>
        <dbReference type="Proteomes" id="UP001583280"/>
    </source>
</evidence>
<accession>A0ABR3Z8T8</accession>
<organism evidence="1 2">
    <name type="scientific">Ceratocystis pirilliformis</name>
    <dbReference type="NCBI Taxonomy" id="259994"/>
    <lineage>
        <taxon>Eukaryota</taxon>
        <taxon>Fungi</taxon>
        <taxon>Dikarya</taxon>
        <taxon>Ascomycota</taxon>
        <taxon>Pezizomycotina</taxon>
        <taxon>Sordariomycetes</taxon>
        <taxon>Hypocreomycetidae</taxon>
        <taxon>Microascales</taxon>
        <taxon>Ceratocystidaceae</taxon>
        <taxon>Ceratocystis</taxon>
    </lineage>
</organism>